<accession>A0A367R7I2</accession>
<comment type="caution">
    <text evidence="1">The sequence shown here is derived from an EMBL/GenBank/DDBJ whole genome shotgun (WGS) entry which is preliminary data.</text>
</comment>
<evidence type="ECO:0000313" key="1">
    <source>
        <dbReference type="EMBL" id="RCJ31633.1"/>
    </source>
</evidence>
<sequence>MPHHKPGKVVVLFGNFPLTIRLPAAPKDEQLSFLRDRIIFHTDNLVEHGLWDEPISDTELNEIMSNVEIESVFFPNFDSVLWWFGDPLSILKKN</sequence>
<name>A0A367R7I2_9NOSO</name>
<organism evidence="1 2">
    <name type="scientific">Nostoc minutum NIES-26</name>
    <dbReference type="NCBI Taxonomy" id="1844469"/>
    <lineage>
        <taxon>Bacteria</taxon>
        <taxon>Bacillati</taxon>
        <taxon>Cyanobacteriota</taxon>
        <taxon>Cyanophyceae</taxon>
        <taxon>Nostocales</taxon>
        <taxon>Nostocaceae</taxon>
        <taxon>Nostoc</taxon>
    </lineage>
</organism>
<keyword evidence="2" id="KW-1185">Reference proteome</keyword>
<dbReference type="EMBL" id="LXQD01000225">
    <property type="protein sequence ID" value="RCJ31633.1"/>
    <property type="molecule type" value="Genomic_DNA"/>
</dbReference>
<reference evidence="1" key="1">
    <citation type="submission" date="2016-04" db="EMBL/GenBank/DDBJ databases">
        <authorList>
            <person name="Tabuchi Yagui T.R."/>
        </authorList>
    </citation>
    <scope>NUCLEOTIDE SEQUENCE [LARGE SCALE GENOMIC DNA]</scope>
    <source>
        <strain evidence="1">NIES-26</strain>
    </source>
</reference>
<gene>
    <name evidence="1" type="ORF">A6770_19865</name>
</gene>
<evidence type="ECO:0000313" key="2">
    <source>
        <dbReference type="Proteomes" id="UP000252107"/>
    </source>
</evidence>
<protein>
    <submittedName>
        <fullName evidence="1">Uncharacterized protein</fullName>
    </submittedName>
</protein>
<dbReference type="Proteomes" id="UP000252107">
    <property type="component" value="Unassembled WGS sequence"/>
</dbReference>
<dbReference type="AlphaFoldDB" id="A0A367R7I2"/>
<proteinExistence type="predicted"/>